<feature type="domain" description="CHASE2" evidence="2">
    <location>
        <begin position="404"/>
        <end position="708"/>
    </location>
</feature>
<dbReference type="SUPFAM" id="SSF52540">
    <property type="entry name" value="P-loop containing nucleoside triphosphate hydrolases"/>
    <property type="match status" value="1"/>
</dbReference>
<dbReference type="Pfam" id="PF14516">
    <property type="entry name" value="AAA_35"/>
    <property type="match status" value="1"/>
</dbReference>
<feature type="transmembrane region" description="Helical" evidence="1">
    <location>
        <begin position="695"/>
        <end position="713"/>
    </location>
</feature>
<evidence type="ECO:0000259" key="2">
    <source>
        <dbReference type="SMART" id="SM01080"/>
    </source>
</evidence>
<organism evidence="3">
    <name type="scientific">Leptolyngbya sp. NK1-12</name>
    <dbReference type="NCBI Taxonomy" id="2547451"/>
    <lineage>
        <taxon>Bacteria</taxon>
        <taxon>Bacillati</taxon>
        <taxon>Cyanobacteriota</taxon>
        <taxon>Cyanophyceae</taxon>
        <taxon>Leptolyngbyales</taxon>
        <taxon>Leptolyngbyaceae</taxon>
        <taxon>Leptolyngbya group</taxon>
        <taxon>Leptolyngbya</taxon>
    </lineage>
</organism>
<keyword evidence="1" id="KW-0812">Transmembrane</keyword>
<keyword evidence="1" id="KW-0472">Membrane</keyword>
<dbReference type="SMART" id="SM01080">
    <property type="entry name" value="CHASE2"/>
    <property type="match status" value="1"/>
</dbReference>
<keyword evidence="1" id="KW-1133">Transmembrane helix</keyword>
<dbReference type="Pfam" id="PF05226">
    <property type="entry name" value="CHASE2"/>
    <property type="match status" value="1"/>
</dbReference>
<dbReference type="EMBL" id="CP053586">
    <property type="protein sequence ID" value="WNZ26031.1"/>
    <property type="molecule type" value="Genomic_DNA"/>
</dbReference>
<evidence type="ECO:0000256" key="1">
    <source>
        <dbReference type="SAM" id="Phobius"/>
    </source>
</evidence>
<dbReference type="RefSeq" id="WP_316432225.1">
    <property type="nucleotide sequence ID" value="NZ_CP053586.1"/>
</dbReference>
<name>A0AA96WNR4_9CYAN</name>
<dbReference type="InterPro" id="IPR027417">
    <property type="entry name" value="P-loop_NTPase"/>
</dbReference>
<feature type="transmembrane region" description="Helical" evidence="1">
    <location>
        <begin position="720"/>
        <end position="741"/>
    </location>
</feature>
<evidence type="ECO:0000313" key="3">
    <source>
        <dbReference type="EMBL" id="WNZ26031.1"/>
    </source>
</evidence>
<reference evidence="3" key="1">
    <citation type="submission" date="2020-05" db="EMBL/GenBank/DDBJ databases">
        <authorList>
            <person name="Zhu T."/>
            <person name="Keshari N."/>
            <person name="Lu X."/>
        </authorList>
    </citation>
    <scope>NUCLEOTIDE SEQUENCE</scope>
    <source>
        <strain evidence="3">NK1-12</strain>
    </source>
</reference>
<sequence length="775" mass="86887">MSKFASYHYQPGGSLTSDAPSYVMRQADHDLFEALLHGTYCYILNSRQMGKSSLRVRTMERLAEQGILSVEVELLGIGSQHITASQWYGGMIAELISGLDLQVNRRAWLREHEDLSPVQQLGTFVEQVVLAQVTQPLVLFFDEIDSVLGLSFPTDDFFGLVRSWYERRASQPSYRRLTVVMLGVATPAALIRDETATPFNIGQAIELQGFQPEESGALAAGLVPYVDCPEAVLQTILDWTGGQPFLTQKLCWLVTRQNQPIPAGAEAQRIAELVRTQLMENWETQDEPEHLRTIRDRLLRHSRRPERLLRYYQTLLQHGAVPATDSSEQTELRLTGLVTQQHGRLMPFNRVYTTIFDRAWVAQQLQTLHQQSRSAAPWLPVWQAVAAGVSSVLFVLAVRSLGLLQGLELQTYDQMMRWRPVEPSDNRFLVITVSEADIQYQDQLGMERRGSLADQALLQVLDRLAPHQPRVVGLDFYHDFPLLPELESRLRSMNNFVPVCVIAETKDVETPISIPAPPGLPTHRLGFTDFAVDSDYRVRRQLLGMDRSQACPTSRSFNLQVALRYLEQEGITLQFLDDRHIRLGKTIIPELQPTAGGYRLSPAERAGFQVLVNYRTADPARVSLTQVLRGDLKATLVNDRMVLIGLEDPQDALFAPGRSQRMLGVIMHAHMASQLIDAGLGHRSLLWWWPEWLEIVWIAGWGLVGSGVTWWLGRVDQRSVGRVSVTVGGLIMAVGGISYGVLLHGGWIPALPSMIAIAVAAGVVLVLLLRKLFLA</sequence>
<gene>
    <name evidence="3" type="ORF">HJG54_26540</name>
</gene>
<feature type="transmembrane region" description="Helical" evidence="1">
    <location>
        <begin position="747"/>
        <end position="769"/>
    </location>
</feature>
<proteinExistence type="predicted"/>
<dbReference type="InterPro" id="IPR007890">
    <property type="entry name" value="CHASE2"/>
</dbReference>
<protein>
    <submittedName>
        <fullName evidence="3">CHASE2 domain-containing protein</fullName>
    </submittedName>
</protein>
<dbReference type="AlphaFoldDB" id="A0AA96WNR4"/>
<accession>A0AA96WNR4</accession>